<keyword evidence="1" id="KW-0378">Hydrolase</keyword>
<evidence type="ECO:0000313" key="1">
    <source>
        <dbReference type="EMBL" id="MSS46310.1"/>
    </source>
</evidence>
<dbReference type="InterPro" id="IPR050114">
    <property type="entry name" value="UPF0173_UPF0282_UlaG_hydrolase"/>
</dbReference>
<dbReference type="EMBL" id="VUMG01000003">
    <property type="protein sequence ID" value="MSS46310.1"/>
    <property type="molecule type" value="Genomic_DNA"/>
</dbReference>
<dbReference type="PANTHER" id="PTHR43546">
    <property type="entry name" value="UPF0173 METAL-DEPENDENT HYDROLASE MJ1163-RELATED"/>
    <property type="match status" value="1"/>
</dbReference>
<dbReference type="PANTHER" id="PTHR43546:SF3">
    <property type="entry name" value="UPF0173 METAL-DEPENDENT HYDROLASE MJ1163"/>
    <property type="match status" value="1"/>
</dbReference>
<dbReference type="AlphaFoldDB" id="A0A7K0J8P9"/>
<gene>
    <name evidence="1" type="ORF">FYJ43_09825</name>
</gene>
<proteinExistence type="predicted"/>
<dbReference type="Proteomes" id="UP000466104">
    <property type="component" value="Unassembled WGS sequence"/>
</dbReference>
<reference evidence="1 2" key="1">
    <citation type="submission" date="2019-08" db="EMBL/GenBank/DDBJ databases">
        <title>In-depth cultivation of the pig gut microbiome towards novel bacterial diversity and tailored functional studies.</title>
        <authorList>
            <person name="Wylensek D."/>
            <person name="Hitch T.C.A."/>
            <person name="Clavel T."/>
        </authorList>
    </citation>
    <scope>NUCLEOTIDE SEQUENCE [LARGE SCALE GENOMIC DNA]</scope>
    <source>
        <strain evidence="1 2">WCA-380-WT-3A</strain>
    </source>
</reference>
<keyword evidence="2" id="KW-1185">Reference proteome</keyword>
<organism evidence="1 2">
    <name type="scientific">Cutibacterium porci</name>
    <dbReference type="NCBI Taxonomy" id="2605781"/>
    <lineage>
        <taxon>Bacteria</taxon>
        <taxon>Bacillati</taxon>
        <taxon>Actinomycetota</taxon>
        <taxon>Actinomycetes</taxon>
        <taxon>Propionibacteriales</taxon>
        <taxon>Propionibacteriaceae</taxon>
        <taxon>Cutibacterium</taxon>
    </lineage>
</organism>
<sequence length="214" mass="22529">MMTLTLTRGIHAALTITSGSTTLVVDPGAFGFPGSVANADAVLVTHDHFDHVDVPALAVALEDNPGLHVYTPTHLSLEANVDRQTLVSEGDEFMVGDVSVSVIGREQATASIDDDVIINVGYLIGGLVLHPGDARPVIKNLDTLIVALAAPWQSTPQLEEYLRVVTPARVIGLHDGTLNDLGRNFGQKTLARIASSYGGEAISLNPGESVTLPH</sequence>
<name>A0A7K0J8P9_9ACTN</name>
<dbReference type="InterPro" id="IPR036866">
    <property type="entry name" value="RibonucZ/Hydroxyglut_hydro"/>
</dbReference>
<dbReference type="Gene3D" id="3.60.15.10">
    <property type="entry name" value="Ribonuclease Z/Hydroxyacylglutathione hydrolase-like"/>
    <property type="match status" value="1"/>
</dbReference>
<dbReference type="Pfam" id="PF13483">
    <property type="entry name" value="Lactamase_B_3"/>
    <property type="match status" value="1"/>
</dbReference>
<accession>A0A7K0J8P9</accession>
<evidence type="ECO:0000313" key="2">
    <source>
        <dbReference type="Proteomes" id="UP000466104"/>
    </source>
</evidence>
<dbReference type="SUPFAM" id="SSF56281">
    <property type="entry name" value="Metallo-hydrolase/oxidoreductase"/>
    <property type="match status" value="1"/>
</dbReference>
<dbReference type="GO" id="GO:0016787">
    <property type="term" value="F:hydrolase activity"/>
    <property type="evidence" value="ECO:0007669"/>
    <property type="project" value="UniProtKB-KW"/>
</dbReference>
<comment type="caution">
    <text evidence="1">The sequence shown here is derived from an EMBL/GenBank/DDBJ whole genome shotgun (WGS) entry which is preliminary data.</text>
</comment>
<protein>
    <submittedName>
        <fullName evidence="1">MBL fold metallo-hydrolase</fullName>
    </submittedName>
</protein>